<dbReference type="GO" id="GO:0016757">
    <property type="term" value="F:glycosyltransferase activity"/>
    <property type="evidence" value="ECO:0007669"/>
    <property type="project" value="UniProtKB-KW"/>
</dbReference>
<dbReference type="EMBL" id="CADCTA010000049">
    <property type="protein sequence ID" value="CAA9228493.1"/>
    <property type="molecule type" value="Genomic_DNA"/>
</dbReference>
<dbReference type="InterPro" id="IPR051910">
    <property type="entry name" value="ComF/GntX_DNA_util-trans"/>
</dbReference>
<feature type="domain" description="Double zinc ribbon" evidence="3">
    <location>
        <begin position="15"/>
        <end position="71"/>
    </location>
</feature>
<reference evidence="4" key="1">
    <citation type="submission" date="2020-02" db="EMBL/GenBank/DDBJ databases">
        <authorList>
            <person name="Meier V. D."/>
        </authorList>
    </citation>
    <scope>NUCLEOTIDE SEQUENCE</scope>
    <source>
        <strain evidence="4">AVDCRST_MAG42</strain>
    </source>
</reference>
<keyword evidence="4" id="KW-0328">Glycosyltransferase</keyword>
<proteinExistence type="inferred from homology"/>
<comment type="similarity">
    <text evidence="1">Belongs to the ComF/GntX family.</text>
</comment>
<dbReference type="PANTHER" id="PTHR47505">
    <property type="entry name" value="DNA UTILIZATION PROTEIN YHGH"/>
    <property type="match status" value="1"/>
</dbReference>
<dbReference type="Pfam" id="PF18912">
    <property type="entry name" value="DZR_2"/>
    <property type="match status" value="1"/>
</dbReference>
<name>A0A6J4HPS1_9BACT</name>
<keyword evidence="4" id="KW-0808">Transferase</keyword>
<dbReference type="SUPFAM" id="SSF53271">
    <property type="entry name" value="PRTase-like"/>
    <property type="match status" value="1"/>
</dbReference>
<gene>
    <name evidence="4" type="ORF">AVDCRST_MAG42-986</name>
</gene>
<dbReference type="Gene3D" id="3.40.50.2020">
    <property type="match status" value="1"/>
</dbReference>
<organism evidence="4">
    <name type="scientific">uncultured Chthoniobacterales bacterium</name>
    <dbReference type="NCBI Taxonomy" id="1836801"/>
    <lineage>
        <taxon>Bacteria</taxon>
        <taxon>Pseudomonadati</taxon>
        <taxon>Verrucomicrobiota</taxon>
        <taxon>Spartobacteria</taxon>
        <taxon>Chthoniobacterales</taxon>
        <taxon>environmental samples</taxon>
    </lineage>
</organism>
<dbReference type="InterPro" id="IPR000836">
    <property type="entry name" value="PRTase_dom"/>
</dbReference>
<dbReference type="PANTHER" id="PTHR47505:SF1">
    <property type="entry name" value="DNA UTILIZATION PROTEIN YHGH"/>
    <property type="match status" value="1"/>
</dbReference>
<sequence length="242" mass="27149">MFKLPKLDPLRALASLFYPSLCSICSTAVDPSDYVCEPCSRKAPRIKSPFCAKCSEPFAGAITDSFSCANCSHRVLHFDSAVASYRSRGIVRKLVHEFKYGKQLHLRHPVADWLVETLDDPRLHGRRFDIVVPVPLHPARKRERGFNQAELLAELLSARSGLPMRDALERIRYTTTQTAFDRTERMENLRDAFRLRKNVDVRGLRVLLIDDVLTTGSTLSECARVLKAEGALSVHAATAARA</sequence>
<evidence type="ECO:0000313" key="4">
    <source>
        <dbReference type="EMBL" id="CAA9228493.1"/>
    </source>
</evidence>
<accession>A0A6J4HPS1</accession>
<dbReference type="CDD" id="cd06223">
    <property type="entry name" value="PRTases_typeI"/>
    <property type="match status" value="1"/>
</dbReference>
<protein>
    <submittedName>
        <fullName evidence="4">Competence protein F homolog, phosphoribosyltransferase domain protein YhgH required for utilization of DNA as sole source of carbon and energy</fullName>
    </submittedName>
</protein>
<evidence type="ECO:0000259" key="2">
    <source>
        <dbReference type="Pfam" id="PF00156"/>
    </source>
</evidence>
<dbReference type="InterPro" id="IPR029057">
    <property type="entry name" value="PRTase-like"/>
</dbReference>
<evidence type="ECO:0000256" key="1">
    <source>
        <dbReference type="ARBA" id="ARBA00008007"/>
    </source>
</evidence>
<evidence type="ECO:0000259" key="3">
    <source>
        <dbReference type="Pfam" id="PF18912"/>
    </source>
</evidence>
<dbReference type="AlphaFoldDB" id="A0A6J4HPS1"/>
<dbReference type="InterPro" id="IPR044005">
    <property type="entry name" value="DZR_2"/>
</dbReference>
<feature type="domain" description="Phosphoribosyltransferase" evidence="2">
    <location>
        <begin position="151"/>
        <end position="240"/>
    </location>
</feature>
<dbReference type="Pfam" id="PF00156">
    <property type="entry name" value="Pribosyltran"/>
    <property type="match status" value="1"/>
</dbReference>